<keyword evidence="3" id="KW-1185">Reference proteome</keyword>
<proteinExistence type="predicted"/>
<feature type="transmembrane region" description="Helical" evidence="1">
    <location>
        <begin position="15"/>
        <end position="33"/>
    </location>
</feature>
<keyword evidence="1" id="KW-1133">Transmembrane helix</keyword>
<protein>
    <submittedName>
        <fullName evidence="2">Uncharacterized protein</fullName>
    </submittedName>
</protein>
<sequence>MFSFVSHHWGRTRKFLLIDSYCAVFFFCCNIMFHQLCQCLKPPLLHTQVAGTYFYTTSWSELWKFWIGLIPHMSC</sequence>
<dbReference type="RefSeq" id="XP_062651578.1">
    <property type="nucleotide sequence ID" value="XM_062786309.1"/>
</dbReference>
<reference evidence="2" key="2">
    <citation type="submission" date="2023-05" db="EMBL/GenBank/DDBJ databases">
        <authorList>
            <consortium name="Lawrence Berkeley National Laboratory"/>
            <person name="Steindorff A."/>
            <person name="Hensen N."/>
            <person name="Bonometti L."/>
            <person name="Westerberg I."/>
            <person name="Brannstrom I.O."/>
            <person name="Guillou S."/>
            <person name="Cros-Aarteil S."/>
            <person name="Calhoun S."/>
            <person name="Haridas S."/>
            <person name="Kuo A."/>
            <person name="Mondo S."/>
            <person name="Pangilinan J."/>
            <person name="Riley R."/>
            <person name="Labutti K."/>
            <person name="Andreopoulos B."/>
            <person name="Lipzen A."/>
            <person name="Chen C."/>
            <person name="Yanf M."/>
            <person name="Daum C."/>
            <person name="Ng V."/>
            <person name="Clum A."/>
            <person name="Ohm R."/>
            <person name="Martin F."/>
            <person name="Silar P."/>
            <person name="Natvig D."/>
            <person name="Lalanne C."/>
            <person name="Gautier V."/>
            <person name="Ament-Velasquez S.L."/>
            <person name="Kruys A."/>
            <person name="Hutchinson M.I."/>
            <person name="Powell A.J."/>
            <person name="Barry K."/>
            <person name="Miller A.N."/>
            <person name="Grigoriev I.V."/>
            <person name="Debuchy R."/>
            <person name="Gladieux P."/>
            <person name="Thoren M.H."/>
            <person name="Johannesson H."/>
        </authorList>
    </citation>
    <scope>NUCLEOTIDE SEQUENCE</scope>
    <source>
        <strain evidence="2">CBS 731.68</strain>
    </source>
</reference>
<dbReference type="AlphaFoldDB" id="A0AAN6Z7E5"/>
<evidence type="ECO:0000313" key="3">
    <source>
        <dbReference type="Proteomes" id="UP001302602"/>
    </source>
</evidence>
<name>A0AAN6Z7E5_9PEZI</name>
<dbReference type="EMBL" id="MU853224">
    <property type="protein sequence ID" value="KAK4127807.1"/>
    <property type="molecule type" value="Genomic_DNA"/>
</dbReference>
<dbReference type="GeneID" id="87823075"/>
<dbReference type="Proteomes" id="UP001302602">
    <property type="component" value="Unassembled WGS sequence"/>
</dbReference>
<gene>
    <name evidence="2" type="ORF">N657DRAFT_228665</name>
</gene>
<evidence type="ECO:0000256" key="1">
    <source>
        <dbReference type="SAM" id="Phobius"/>
    </source>
</evidence>
<keyword evidence="1" id="KW-0472">Membrane</keyword>
<comment type="caution">
    <text evidence="2">The sequence shown here is derived from an EMBL/GenBank/DDBJ whole genome shotgun (WGS) entry which is preliminary data.</text>
</comment>
<keyword evidence="1" id="KW-0812">Transmembrane</keyword>
<reference evidence="2" key="1">
    <citation type="journal article" date="2023" name="Mol. Phylogenet. Evol.">
        <title>Genome-scale phylogeny and comparative genomics of the fungal order Sordariales.</title>
        <authorList>
            <person name="Hensen N."/>
            <person name="Bonometti L."/>
            <person name="Westerberg I."/>
            <person name="Brannstrom I.O."/>
            <person name="Guillou S."/>
            <person name="Cros-Aarteil S."/>
            <person name="Calhoun S."/>
            <person name="Haridas S."/>
            <person name="Kuo A."/>
            <person name="Mondo S."/>
            <person name="Pangilinan J."/>
            <person name="Riley R."/>
            <person name="LaButti K."/>
            <person name="Andreopoulos B."/>
            <person name="Lipzen A."/>
            <person name="Chen C."/>
            <person name="Yan M."/>
            <person name="Daum C."/>
            <person name="Ng V."/>
            <person name="Clum A."/>
            <person name="Steindorff A."/>
            <person name="Ohm R.A."/>
            <person name="Martin F."/>
            <person name="Silar P."/>
            <person name="Natvig D.O."/>
            <person name="Lalanne C."/>
            <person name="Gautier V."/>
            <person name="Ament-Velasquez S.L."/>
            <person name="Kruys A."/>
            <person name="Hutchinson M.I."/>
            <person name="Powell A.J."/>
            <person name="Barry K."/>
            <person name="Miller A.N."/>
            <person name="Grigoriev I.V."/>
            <person name="Debuchy R."/>
            <person name="Gladieux P."/>
            <person name="Hiltunen Thoren M."/>
            <person name="Johannesson H."/>
        </authorList>
    </citation>
    <scope>NUCLEOTIDE SEQUENCE</scope>
    <source>
        <strain evidence="2">CBS 731.68</strain>
    </source>
</reference>
<organism evidence="2 3">
    <name type="scientific">Parathielavia appendiculata</name>
    <dbReference type="NCBI Taxonomy" id="2587402"/>
    <lineage>
        <taxon>Eukaryota</taxon>
        <taxon>Fungi</taxon>
        <taxon>Dikarya</taxon>
        <taxon>Ascomycota</taxon>
        <taxon>Pezizomycotina</taxon>
        <taxon>Sordariomycetes</taxon>
        <taxon>Sordariomycetidae</taxon>
        <taxon>Sordariales</taxon>
        <taxon>Chaetomiaceae</taxon>
        <taxon>Parathielavia</taxon>
    </lineage>
</organism>
<accession>A0AAN6Z7E5</accession>
<evidence type="ECO:0000313" key="2">
    <source>
        <dbReference type="EMBL" id="KAK4127807.1"/>
    </source>
</evidence>